<proteinExistence type="inferred from homology"/>
<protein>
    <submittedName>
        <fullName evidence="3">Thioesterase</fullName>
    </submittedName>
</protein>
<dbReference type="EMBL" id="RBAL01000026">
    <property type="protein sequence ID" value="RKN37297.1"/>
    <property type="molecule type" value="Genomic_DNA"/>
</dbReference>
<sequence>MATTPPQRTGYLPGDPVPDAPLRLVCFHHAGGSASVFAGWQRALGPGVAVLPVQLPGRERRYDEPRPRHLPTLLAELDAELDPWLQAPWTCYGHSMGALLAYSLVSRRAAAGRTLPERLMVGALPAPHRPRVTVDHEGLSEEEFAQRLVELGGISPTVRAYPRWLRAAASLARDDLALCAGPPLRAWEPLPCPVDVFTGQEDPLMREGDADEWAEHTRATFTIQRIPGGHFFPWESPDVFLGRLADCLRLAAGGMRRGSLA</sequence>
<accession>A0A3A9YPZ7</accession>
<dbReference type="PANTHER" id="PTHR11487">
    <property type="entry name" value="THIOESTERASE"/>
    <property type="match status" value="1"/>
</dbReference>
<evidence type="ECO:0000313" key="3">
    <source>
        <dbReference type="EMBL" id="RKN37297.1"/>
    </source>
</evidence>
<dbReference type="AlphaFoldDB" id="A0A3A9YPZ7"/>
<organism evidence="3 4">
    <name type="scientific">Streptomyces hoynatensis</name>
    <dbReference type="NCBI Taxonomy" id="1141874"/>
    <lineage>
        <taxon>Bacteria</taxon>
        <taxon>Bacillati</taxon>
        <taxon>Actinomycetota</taxon>
        <taxon>Actinomycetes</taxon>
        <taxon>Kitasatosporales</taxon>
        <taxon>Streptomycetaceae</taxon>
        <taxon>Streptomyces</taxon>
    </lineage>
</organism>
<dbReference type="InterPro" id="IPR012223">
    <property type="entry name" value="TEII"/>
</dbReference>
<feature type="domain" description="Thioesterase" evidence="2">
    <location>
        <begin position="23"/>
        <end position="236"/>
    </location>
</feature>
<dbReference type="InterPro" id="IPR029058">
    <property type="entry name" value="AB_hydrolase_fold"/>
</dbReference>
<dbReference type="SUPFAM" id="SSF53474">
    <property type="entry name" value="alpha/beta-Hydrolases"/>
    <property type="match status" value="1"/>
</dbReference>
<keyword evidence="4" id="KW-1185">Reference proteome</keyword>
<evidence type="ECO:0000259" key="2">
    <source>
        <dbReference type="Pfam" id="PF00975"/>
    </source>
</evidence>
<dbReference type="GO" id="GO:0008610">
    <property type="term" value="P:lipid biosynthetic process"/>
    <property type="evidence" value="ECO:0007669"/>
    <property type="project" value="TreeGrafter"/>
</dbReference>
<evidence type="ECO:0000313" key="4">
    <source>
        <dbReference type="Proteomes" id="UP000272474"/>
    </source>
</evidence>
<dbReference type="OrthoDB" id="8480037at2"/>
<evidence type="ECO:0000256" key="1">
    <source>
        <dbReference type="ARBA" id="ARBA00007169"/>
    </source>
</evidence>
<gene>
    <name evidence="3" type="ORF">D7294_28435</name>
</gene>
<comment type="caution">
    <text evidence="3">The sequence shown here is derived from an EMBL/GenBank/DDBJ whole genome shotgun (WGS) entry which is preliminary data.</text>
</comment>
<dbReference type="Pfam" id="PF00975">
    <property type="entry name" value="Thioesterase"/>
    <property type="match status" value="1"/>
</dbReference>
<dbReference type="PANTHER" id="PTHR11487:SF0">
    <property type="entry name" value="S-ACYL FATTY ACID SYNTHASE THIOESTERASE, MEDIUM CHAIN"/>
    <property type="match status" value="1"/>
</dbReference>
<dbReference type="RefSeq" id="WP_120684679.1">
    <property type="nucleotide sequence ID" value="NZ_RBAL01000026.1"/>
</dbReference>
<reference evidence="3 4" key="1">
    <citation type="journal article" date="2014" name="Int. J. Syst. Evol. Microbiol.">
        <title>Streptomyces hoynatensis sp. nov., isolated from deep marine sediment.</title>
        <authorList>
            <person name="Veyisoglu A."/>
            <person name="Sahin N."/>
        </authorList>
    </citation>
    <scope>NUCLEOTIDE SEQUENCE [LARGE SCALE GENOMIC DNA]</scope>
    <source>
        <strain evidence="3 4">KCTC 29097</strain>
    </source>
</reference>
<name>A0A3A9YPZ7_9ACTN</name>
<comment type="similarity">
    <text evidence="1">Belongs to the thioesterase family.</text>
</comment>
<dbReference type="Proteomes" id="UP000272474">
    <property type="component" value="Unassembled WGS sequence"/>
</dbReference>
<dbReference type="Gene3D" id="3.40.50.1820">
    <property type="entry name" value="alpha/beta hydrolase"/>
    <property type="match status" value="1"/>
</dbReference>
<dbReference type="InterPro" id="IPR001031">
    <property type="entry name" value="Thioesterase"/>
</dbReference>